<dbReference type="RefSeq" id="WP_354696287.1">
    <property type="nucleotide sequence ID" value="NZ_JAZHOG010000010.1"/>
</dbReference>
<protein>
    <submittedName>
        <fullName evidence="2">Uncharacterized protein</fullName>
    </submittedName>
</protein>
<feature type="signal peptide" evidence="1">
    <location>
        <begin position="1"/>
        <end position="22"/>
    </location>
</feature>
<accession>A0AAW9RIZ4</accession>
<dbReference type="Proteomes" id="UP001359886">
    <property type="component" value="Unassembled WGS sequence"/>
</dbReference>
<comment type="caution">
    <text evidence="2">The sequence shown here is derived from an EMBL/GenBank/DDBJ whole genome shotgun (WGS) entry which is preliminary data.</text>
</comment>
<sequence length="179" mass="19250">MRHSICVILIILVAVFSTALQAGSRGGAAHAGEEVCDVLRDGDYTKGLYGLCVAYCQAEARSDKVLANYERKRNEDDPDMPCLVEPDPVCPCWSAEMVGAVLNGSATPVSCMSDDAAEAVFIDFGVPSYEAFSTDASTCAYLLDPDFVPNNGDETYLQLPLQEGEEAACRADIETLCQF</sequence>
<keyword evidence="1" id="KW-0732">Signal</keyword>
<proteinExistence type="predicted"/>
<name>A0AAW9RIZ4_9GAMM</name>
<evidence type="ECO:0000313" key="3">
    <source>
        <dbReference type="Proteomes" id="UP001359886"/>
    </source>
</evidence>
<evidence type="ECO:0000313" key="2">
    <source>
        <dbReference type="EMBL" id="MEJ8568969.1"/>
    </source>
</evidence>
<evidence type="ECO:0000256" key="1">
    <source>
        <dbReference type="SAM" id="SignalP"/>
    </source>
</evidence>
<dbReference type="EMBL" id="JAZHOG010000010">
    <property type="protein sequence ID" value="MEJ8568969.1"/>
    <property type="molecule type" value="Genomic_DNA"/>
</dbReference>
<organism evidence="2 3">
    <name type="scientific">Elongatibacter sediminis</name>
    <dbReference type="NCBI Taxonomy" id="3119006"/>
    <lineage>
        <taxon>Bacteria</taxon>
        <taxon>Pseudomonadati</taxon>
        <taxon>Pseudomonadota</taxon>
        <taxon>Gammaproteobacteria</taxon>
        <taxon>Chromatiales</taxon>
        <taxon>Wenzhouxiangellaceae</taxon>
        <taxon>Elongatibacter</taxon>
    </lineage>
</organism>
<feature type="chain" id="PRO_5043936932" evidence="1">
    <location>
        <begin position="23"/>
        <end position="179"/>
    </location>
</feature>
<dbReference type="AlphaFoldDB" id="A0AAW9RIZ4"/>
<reference evidence="2 3" key="1">
    <citation type="submission" date="2024-02" db="EMBL/GenBank/DDBJ databases">
        <title>A novel Wenzhouxiangellaceae bacterium, isolated from coastal sediments.</title>
        <authorList>
            <person name="Du Z.-J."/>
            <person name="Ye Y.-Q."/>
            <person name="Zhang X.-Y."/>
        </authorList>
    </citation>
    <scope>NUCLEOTIDE SEQUENCE [LARGE SCALE GENOMIC DNA]</scope>
    <source>
        <strain evidence="2 3">CH-27</strain>
    </source>
</reference>
<gene>
    <name evidence="2" type="ORF">V3330_15150</name>
</gene>
<keyword evidence="3" id="KW-1185">Reference proteome</keyword>